<organism evidence="4 5">
    <name type="scientific">Clostridium polyendosporum</name>
    <dbReference type="NCBI Taxonomy" id="69208"/>
    <lineage>
        <taxon>Bacteria</taxon>
        <taxon>Bacillati</taxon>
        <taxon>Bacillota</taxon>
        <taxon>Clostridia</taxon>
        <taxon>Eubacteriales</taxon>
        <taxon>Clostridiaceae</taxon>
        <taxon>Clostridium</taxon>
    </lineage>
</organism>
<accession>A0A919RXW1</accession>
<reference evidence="4" key="1">
    <citation type="submission" date="2021-03" db="EMBL/GenBank/DDBJ databases">
        <title>Taxonomic study of Clostridium polyendosporum from meadow-gley soil under rice.</title>
        <authorList>
            <person name="Kobayashi H."/>
            <person name="Tanizawa Y."/>
            <person name="Yagura M."/>
        </authorList>
    </citation>
    <scope>NUCLEOTIDE SEQUENCE</scope>
    <source>
        <strain evidence="4">JCM 30710</strain>
    </source>
</reference>
<dbReference type="InterPro" id="IPR038495">
    <property type="entry name" value="ATPase_E_C"/>
</dbReference>
<dbReference type="GO" id="GO:0046961">
    <property type="term" value="F:proton-transporting ATPase activity, rotational mechanism"/>
    <property type="evidence" value="ECO:0007669"/>
    <property type="project" value="InterPro"/>
</dbReference>
<dbReference type="EMBL" id="BOPZ01000001">
    <property type="protein sequence ID" value="GIM27460.1"/>
    <property type="molecule type" value="Genomic_DNA"/>
</dbReference>
<sequence>MTTIDDKLSLFSKIIYEKLDAEIENSILEFEKKKNEKLNVQYKKIAVLREEVLKDIEKKGRFKRNEIVSNEKLKFKKENMLLRKQLIKEVVIEVYKKIDQFTKSPQYKDYLLKSIEEILDKVKQGSYELMLTKQDIEKYKDEIIDILKRFHDVRVKLSYSNEDMLGGMLLIDEDKSFVLDNTLNSKIHDNKELIGKRVMELFTQEVNEWKEV</sequence>
<evidence type="ECO:0000256" key="2">
    <source>
        <dbReference type="ARBA" id="ARBA00022448"/>
    </source>
</evidence>
<comment type="caution">
    <text evidence="4">The sequence shown here is derived from an EMBL/GenBank/DDBJ whole genome shotgun (WGS) entry which is preliminary data.</text>
</comment>
<keyword evidence="2" id="KW-0813">Transport</keyword>
<evidence type="ECO:0008006" key="6">
    <source>
        <dbReference type="Google" id="ProtNLM"/>
    </source>
</evidence>
<dbReference type="AlphaFoldDB" id="A0A919RXW1"/>
<dbReference type="SUPFAM" id="SSF160527">
    <property type="entry name" value="V-type ATPase subunit E-like"/>
    <property type="match status" value="1"/>
</dbReference>
<name>A0A919RXW1_9CLOT</name>
<dbReference type="GO" id="GO:0033178">
    <property type="term" value="C:proton-transporting two-sector ATPase complex, catalytic domain"/>
    <property type="evidence" value="ECO:0007669"/>
    <property type="project" value="InterPro"/>
</dbReference>
<evidence type="ECO:0000313" key="4">
    <source>
        <dbReference type="EMBL" id="GIM27460.1"/>
    </source>
</evidence>
<dbReference type="Proteomes" id="UP000679179">
    <property type="component" value="Unassembled WGS sequence"/>
</dbReference>
<dbReference type="InterPro" id="IPR002842">
    <property type="entry name" value="ATPase_V1_Esu"/>
</dbReference>
<dbReference type="Pfam" id="PF01991">
    <property type="entry name" value="vATP-synt_E"/>
    <property type="match status" value="1"/>
</dbReference>
<dbReference type="RefSeq" id="WP_212902218.1">
    <property type="nucleotide sequence ID" value="NZ_BOPZ01000001.1"/>
</dbReference>
<dbReference type="Gene3D" id="3.30.2320.30">
    <property type="entry name" value="ATP synthase, E subunit, C-terminal"/>
    <property type="match status" value="1"/>
</dbReference>
<protein>
    <recommendedName>
        <fullName evidence="6">H+-ATPase subunit E/Vma4</fullName>
    </recommendedName>
</protein>
<keyword evidence="3" id="KW-0406">Ion transport</keyword>
<gene>
    <name evidence="4" type="ORF">CPJCM30710_01260</name>
</gene>
<keyword evidence="5" id="KW-1185">Reference proteome</keyword>
<proteinExistence type="inferred from homology"/>
<evidence type="ECO:0000313" key="5">
    <source>
        <dbReference type="Proteomes" id="UP000679179"/>
    </source>
</evidence>
<comment type="similarity">
    <text evidence="1">Belongs to the V-ATPase E subunit family.</text>
</comment>
<evidence type="ECO:0000256" key="1">
    <source>
        <dbReference type="ARBA" id="ARBA00005901"/>
    </source>
</evidence>
<evidence type="ECO:0000256" key="3">
    <source>
        <dbReference type="ARBA" id="ARBA00023065"/>
    </source>
</evidence>